<feature type="compositionally biased region" description="Polar residues" evidence="1">
    <location>
        <begin position="1369"/>
        <end position="1386"/>
    </location>
</feature>
<dbReference type="Gene3D" id="2.60.40.150">
    <property type="entry name" value="C2 domain"/>
    <property type="match status" value="1"/>
</dbReference>
<dbReference type="GO" id="GO:0005886">
    <property type="term" value="C:plasma membrane"/>
    <property type="evidence" value="ECO:0007669"/>
    <property type="project" value="TreeGrafter"/>
</dbReference>
<dbReference type="STRING" id="41427.A0A182INI6"/>
<evidence type="ECO:0000256" key="1">
    <source>
        <dbReference type="SAM" id="MobiDB-lite"/>
    </source>
</evidence>
<dbReference type="InterPro" id="IPR032057">
    <property type="entry name" value="DUF4799"/>
</dbReference>
<feature type="region of interest" description="Disordered" evidence="1">
    <location>
        <begin position="1883"/>
        <end position="1953"/>
    </location>
</feature>
<dbReference type="SUPFAM" id="SSF50156">
    <property type="entry name" value="PDZ domain-like"/>
    <property type="match status" value="1"/>
</dbReference>
<dbReference type="GO" id="GO:0005634">
    <property type="term" value="C:nucleus"/>
    <property type="evidence" value="ECO:0007669"/>
    <property type="project" value="TreeGrafter"/>
</dbReference>
<feature type="compositionally biased region" description="Low complexity" evidence="1">
    <location>
        <begin position="1436"/>
        <end position="1461"/>
    </location>
</feature>
<dbReference type="Pfam" id="PF00621">
    <property type="entry name" value="RhoGEF"/>
    <property type="match status" value="1"/>
</dbReference>
<feature type="region of interest" description="Disordered" evidence="1">
    <location>
        <begin position="1697"/>
        <end position="1723"/>
    </location>
</feature>
<evidence type="ECO:0008006" key="3">
    <source>
        <dbReference type="Google" id="ProtNLM"/>
    </source>
</evidence>
<feature type="region of interest" description="Disordered" evidence="1">
    <location>
        <begin position="2052"/>
        <end position="2099"/>
    </location>
</feature>
<dbReference type="GO" id="GO:0005085">
    <property type="term" value="F:guanyl-nucleotide exchange factor activity"/>
    <property type="evidence" value="ECO:0007669"/>
    <property type="project" value="InterPro"/>
</dbReference>
<feature type="region of interest" description="Disordered" evidence="1">
    <location>
        <begin position="902"/>
        <end position="924"/>
    </location>
</feature>
<feature type="compositionally biased region" description="Polar residues" evidence="1">
    <location>
        <begin position="2074"/>
        <end position="2095"/>
    </location>
</feature>
<feature type="region of interest" description="Disordered" evidence="1">
    <location>
        <begin position="2188"/>
        <end position="2211"/>
    </location>
</feature>
<dbReference type="Gene3D" id="1.20.900.10">
    <property type="entry name" value="Dbl homology (DH) domain"/>
    <property type="match status" value="1"/>
</dbReference>
<feature type="compositionally biased region" description="Low complexity" evidence="1">
    <location>
        <begin position="1924"/>
        <end position="1935"/>
    </location>
</feature>
<dbReference type="PROSITE" id="PS50004">
    <property type="entry name" value="C2"/>
    <property type="match status" value="1"/>
</dbReference>
<feature type="compositionally biased region" description="Low complexity" evidence="1">
    <location>
        <begin position="2052"/>
        <end position="2064"/>
    </location>
</feature>
<feature type="region of interest" description="Disordered" evidence="1">
    <location>
        <begin position="239"/>
        <end position="262"/>
    </location>
</feature>
<feature type="compositionally biased region" description="Polar residues" evidence="1">
    <location>
        <begin position="479"/>
        <end position="503"/>
    </location>
</feature>
<feature type="compositionally biased region" description="Polar residues" evidence="1">
    <location>
        <begin position="112"/>
        <end position="130"/>
    </location>
</feature>
<feature type="compositionally biased region" description="Low complexity" evidence="1">
    <location>
        <begin position="1335"/>
        <end position="1344"/>
    </location>
</feature>
<feature type="compositionally biased region" description="Low complexity" evidence="1">
    <location>
        <begin position="303"/>
        <end position="313"/>
    </location>
</feature>
<dbReference type="InterPro" id="IPR035892">
    <property type="entry name" value="C2_domain_sf"/>
</dbReference>
<dbReference type="PANTHER" id="PTHR46848:SF1">
    <property type="entry name" value="REGULATOR OF G-PROTEIN SIGNALING 3"/>
    <property type="match status" value="1"/>
</dbReference>
<organism evidence="2">
    <name type="scientific">Anopheles atroparvus</name>
    <name type="common">European mosquito</name>
    <dbReference type="NCBI Taxonomy" id="41427"/>
    <lineage>
        <taxon>Eukaryota</taxon>
        <taxon>Metazoa</taxon>
        <taxon>Ecdysozoa</taxon>
        <taxon>Arthropoda</taxon>
        <taxon>Hexapoda</taxon>
        <taxon>Insecta</taxon>
        <taxon>Pterygota</taxon>
        <taxon>Neoptera</taxon>
        <taxon>Endopterygota</taxon>
        <taxon>Diptera</taxon>
        <taxon>Nematocera</taxon>
        <taxon>Culicoidea</taxon>
        <taxon>Culicidae</taxon>
        <taxon>Anophelinae</taxon>
        <taxon>Anopheles</taxon>
    </lineage>
</organism>
<dbReference type="Gene3D" id="2.30.42.10">
    <property type="match status" value="1"/>
</dbReference>
<protein>
    <recommendedName>
        <fullName evidence="3">PDZ domain-containing protein</fullName>
    </recommendedName>
</protein>
<feature type="region of interest" description="Disordered" evidence="1">
    <location>
        <begin position="1554"/>
        <end position="1584"/>
    </location>
</feature>
<dbReference type="Pfam" id="PF00168">
    <property type="entry name" value="C2"/>
    <property type="match status" value="1"/>
</dbReference>
<feature type="region of interest" description="Disordered" evidence="1">
    <location>
        <begin position="455"/>
        <end position="508"/>
    </location>
</feature>
<feature type="compositionally biased region" description="Basic and acidic residues" evidence="1">
    <location>
        <begin position="350"/>
        <end position="370"/>
    </location>
</feature>
<name>A0A182INI6_ANOAO</name>
<feature type="region of interest" description="Disordered" evidence="1">
    <location>
        <begin position="398"/>
        <end position="439"/>
    </location>
</feature>
<dbReference type="InterPro" id="IPR000219">
    <property type="entry name" value="DH_dom"/>
</dbReference>
<reference evidence="2" key="1">
    <citation type="submission" date="2022-08" db="UniProtKB">
        <authorList>
            <consortium name="EnsemblMetazoa"/>
        </authorList>
    </citation>
    <scope>IDENTIFICATION</scope>
    <source>
        <strain evidence="2">EBRO</strain>
    </source>
</reference>
<dbReference type="PROSITE" id="PS50010">
    <property type="entry name" value="DH_2"/>
    <property type="match status" value="1"/>
</dbReference>
<dbReference type="InterPro" id="IPR035899">
    <property type="entry name" value="DBL_dom_sf"/>
</dbReference>
<dbReference type="PANTHER" id="PTHR46848">
    <property type="entry name" value="REGULATOR OF G-PROTEIN SIGNALING 3"/>
    <property type="match status" value="1"/>
</dbReference>
<dbReference type="VEuPathDB" id="VectorBase:AATE002475"/>
<feature type="compositionally biased region" description="Basic and acidic residues" evidence="1">
    <location>
        <begin position="1775"/>
        <end position="1788"/>
    </location>
</feature>
<feature type="compositionally biased region" description="Basic residues" evidence="1">
    <location>
        <begin position="398"/>
        <end position="408"/>
    </location>
</feature>
<dbReference type="Pfam" id="PF16056">
    <property type="entry name" value="DUF4799"/>
    <property type="match status" value="1"/>
</dbReference>
<dbReference type="SMART" id="SM00325">
    <property type="entry name" value="RhoGEF"/>
    <property type="match status" value="1"/>
</dbReference>
<dbReference type="InterPro" id="IPR000008">
    <property type="entry name" value="C2_dom"/>
</dbReference>
<feature type="region of interest" description="Disordered" evidence="1">
    <location>
        <begin position="71"/>
        <end position="144"/>
    </location>
</feature>
<feature type="region of interest" description="Disordered" evidence="1">
    <location>
        <begin position="1646"/>
        <end position="1683"/>
    </location>
</feature>
<feature type="region of interest" description="Disordered" evidence="1">
    <location>
        <begin position="349"/>
        <end position="378"/>
    </location>
</feature>
<feature type="compositionally biased region" description="Acidic residues" evidence="1">
    <location>
        <begin position="1883"/>
        <end position="1894"/>
    </location>
</feature>
<accession>A0A182INI6</accession>
<feature type="compositionally biased region" description="Polar residues" evidence="1">
    <location>
        <begin position="87"/>
        <end position="103"/>
    </location>
</feature>
<dbReference type="SUPFAM" id="SSF49562">
    <property type="entry name" value="C2 domain (Calcium/lipid-binding domain, CaLB)"/>
    <property type="match status" value="1"/>
</dbReference>
<feature type="compositionally biased region" description="Polar residues" evidence="1">
    <location>
        <begin position="2188"/>
        <end position="2202"/>
    </location>
</feature>
<feature type="region of interest" description="Disordered" evidence="1">
    <location>
        <begin position="290"/>
        <end position="319"/>
    </location>
</feature>
<sequence>MLKWTVTKRSEASGGNVLSQGQVLMQKRRHARRSLGALSERIAAAGGTSLSNDDAGNGLVTYHNIKTRRSLGTGSHGHVNYDKENRCITSTPHPMSGRSSESPYSMALRDVSNITPNTTPCRLPNVTTPQSRKRTLADSPTSTGQKMTIKKEVAIVRESYATTLPTFDIEYSPCGVKNVPFLALRGLGLAEFENPGRYFPIDGEEPTVKRYRTRPPCLTPLSSRFADLRFNKGSFKRPRSVAKTVNNNHLPPPETAASAEDNELSLNSSEMGDITLDKMIDAILESAKKDTRWATPRPKRSSSIKSKQSKGSSPTYTPADDPAADLYLLEQHFPAQLVRPASETTIILEETSHVNEREVKTPEPSSERKTGPAKTGFRQSLNKLMLASPLEAACHLRRQKAVRRKHGKHESGGKQPGGGPTTHHNDPPGDGLISPETPLVPFSQSRIDQLALVKTPIHEEPRASPSDDVSDEQRRQHEQQLASASATPSIRSVDLQGTSTPTESIGKGRKCLNFSPALSEDSLEKRRSVASSITSRCSRAGFIAGTGATVRGSLELSIGLDQSGRLQVHVIRCRDLQRTNSGSTVGCGAINAYVKVALINPSSMLAGHTELGPFQRTAVHRNSSRPLFDHRFYFDVQSDDERRIQLAVWHRDRECRRSEFLGCMSFAVQNVFNQGINGAYRLQPQFCLTNPTAPIPDTMCENSQSSVDEIVSVEDAISSAMPLGAGAYATVPATVGNGTTNMANTDCPNGAGETLSLSKKALHQRDADENLFLRFLELDPSPEVAPQASASGNLPVPVIPRRNSVCSGSKPGNASAGRTPFTITKRLTRSTDRGFGFSIVWTHPPRVEKVEQSLSAEKAGILPGDYVVFVEKHNVVTMPEQDVLNLIRTQGNTLLLEIFRRPQQTAGQQSRTNGNRNSITGPASASVVGSSNAINFPPFNVACAATVHLDEPEPSLKTAIPYGVARSSTACSNFSIETAKRKLHLPQVTFSKESIVQQFPDDHRRKFLYQLISREQHFVNAINFGIERFVNPLRERKDLISPNDHKTLFQNIDELSRISEDILEQIIQDETEPQIHFASRVYLSKSTALCAAYRKYCNGLKKADCVLVNKSRNLNCDFIKFITEPPVPRKRPDLTTFIHRPLQHFREILKLVQMIASHCRVDSEEHNNFNSIISELQVAIYRVSKVARFLVNATLGSTPLSSPLDSPDILQSLVPIGDIGATAATMASVKVPSLDSIQLKNQQARLSRVPKPVEELIDEKCRKLNKTGVPQGSALHLAQWMKGQLDKQVIESDPIDSDPEQLVEEWSVEQVTNRSKELNLVDSDGSLCKPSLNTNGNSSGNSIGKPATEGQHVTDDSSAFEDDEDNKSVSKSTTSDSQITVRSSPLSNKVDTISMCRQCHKNCKSRLNSPSSNSLTVQHSQGASLNRCCVSSSTTASSLNKSRNSLSSMSSSSTLTTLERSTVPENERSEHASFGGPVNAGHTTIFAMSQVHDRRRNPQDSGNGGNYKNKCQMACHCKCTPKDFEKSTLSPDELFHERVKILDNISEVNANSNTIHAAPGTNKMNGCLPNKKTSPDHRQNGANNNNDDAEWSLIGLIGLAQINPAASLVHMDPFEALPTIAVVPPTPDASGKTACRHAMELSIPWSTETHRLQLTPGEPETEGTASDEYSPDNSPEDEIVEPPYRALNTGLKRYGTISSLERVPSEDTDDNKTYNSSEEDSESDIKIVTKEVYDNNAQTFLNWTTRAGNFIEESRAFIDRYLGRRDNGADETDDNNERESNREKRPSDHAGSSNGDEEEAIEGETSATSGEEVWGTPTSGGENDDMQIFGSIEQTHSSPTKSSSSYTGDEDTELMMDELLMAPPMTASAVRGLLPRRKLEPLFEEESESYESDDDSKPLNGREKQGQASERNPLVYADLRDSTGSESVSTTPSSTPRVEMSETIKTTTPDESYGSAADRCYASVLLPSTVTRSANGIERSADWGNAPIGLCPRLEMRLALNHAILGDEDLLTYSPGPDLTAILGRDLSTYHRMSGKDIIMNRIVTRVNNSTNIQPTTTIPTTSTAVSKRPSEATEPSQTLRNGMSSSYQQNNSKMDTPIPNRRVATAQVTWSSFGSVDREEKTLSDLERLARREKVYCMTQFSQNDSHLKHTASLSRKSKHTSKLFNFLSRRNSENQLVSLFTSKDNIDDGSTCNSDSSRLNSPRKESVSI</sequence>
<feature type="region of interest" description="Disordered" evidence="1">
    <location>
        <begin position="1436"/>
        <end position="1481"/>
    </location>
</feature>
<dbReference type="SMART" id="SM00239">
    <property type="entry name" value="C2"/>
    <property type="match status" value="1"/>
</dbReference>
<evidence type="ECO:0000313" key="2">
    <source>
        <dbReference type="EnsemblMetazoa" id="AATE002475-PA.1"/>
    </source>
</evidence>
<dbReference type="EnsemblMetazoa" id="AATE002475-RA">
    <property type="protein sequence ID" value="AATE002475-PA.1"/>
    <property type="gene ID" value="AATE002475"/>
</dbReference>
<proteinExistence type="predicted"/>
<dbReference type="InterPro" id="IPR036034">
    <property type="entry name" value="PDZ_sf"/>
</dbReference>
<feature type="region of interest" description="Disordered" evidence="1">
    <location>
        <begin position="1322"/>
        <end position="1386"/>
    </location>
</feature>
<dbReference type="PROSITE" id="PS50106">
    <property type="entry name" value="PDZ"/>
    <property type="match status" value="1"/>
</dbReference>
<feature type="compositionally biased region" description="Basic and acidic residues" evidence="1">
    <location>
        <begin position="1895"/>
        <end position="1905"/>
    </location>
</feature>
<dbReference type="SUPFAM" id="SSF48065">
    <property type="entry name" value="DBL homology domain (DH-domain)"/>
    <property type="match status" value="1"/>
</dbReference>
<feature type="region of interest" description="Disordered" evidence="1">
    <location>
        <begin position="1765"/>
        <end position="1849"/>
    </location>
</feature>
<dbReference type="InterPro" id="IPR001478">
    <property type="entry name" value="PDZ"/>
</dbReference>
<dbReference type="SMART" id="SM00228">
    <property type="entry name" value="PDZ"/>
    <property type="match status" value="1"/>
</dbReference>